<dbReference type="InterPro" id="IPR038444">
    <property type="entry name" value="DUF465_sf"/>
</dbReference>
<dbReference type="Pfam" id="PF04325">
    <property type="entry name" value="DUF465"/>
    <property type="match status" value="1"/>
</dbReference>
<proteinExistence type="predicted"/>
<dbReference type="Gene3D" id="6.10.280.50">
    <property type="match status" value="1"/>
</dbReference>
<gene>
    <name evidence="1" type="ORF">ACFFUV_01815</name>
</gene>
<accession>A0ABV5HHK0</accession>
<dbReference type="InterPro" id="IPR007420">
    <property type="entry name" value="DUF465"/>
</dbReference>
<dbReference type="EMBL" id="JBHMEP010000001">
    <property type="protein sequence ID" value="MFB9133700.1"/>
    <property type="molecule type" value="Genomic_DNA"/>
</dbReference>
<organism evidence="1 2">
    <name type="scientific">Vibrio olivae</name>
    <dbReference type="NCBI Taxonomy" id="1243002"/>
    <lineage>
        <taxon>Bacteria</taxon>
        <taxon>Pseudomonadati</taxon>
        <taxon>Pseudomonadota</taxon>
        <taxon>Gammaproteobacteria</taxon>
        <taxon>Vibrionales</taxon>
        <taxon>Vibrionaceae</taxon>
        <taxon>Vibrio</taxon>
    </lineage>
</organism>
<evidence type="ECO:0000313" key="1">
    <source>
        <dbReference type="EMBL" id="MFB9133700.1"/>
    </source>
</evidence>
<sequence>MLGENHSLAHEFPEHLDKISELSKTDESFSSSASHYNALDKEIRVLELRGNPIDDQAMNQMKLERAELKDLLHQRIIRAK</sequence>
<protein>
    <submittedName>
        <fullName evidence="1">YdcH family protein</fullName>
    </submittedName>
</protein>
<dbReference type="Proteomes" id="UP001589645">
    <property type="component" value="Unassembled WGS sequence"/>
</dbReference>
<name>A0ABV5HHK0_9VIBR</name>
<dbReference type="RefSeq" id="WP_390189225.1">
    <property type="nucleotide sequence ID" value="NZ_JBHMEP010000001.1"/>
</dbReference>
<evidence type="ECO:0000313" key="2">
    <source>
        <dbReference type="Proteomes" id="UP001589645"/>
    </source>
</evidence>
<keyword evidence="2" id="KW-1185">Reference proteome</keyword>
<reference evidence="1 2" key="1">
    <citation type="submission" date="2024-09" db="EMBL/GenBank/DDBJ databases">
        <authorList>
            <person name="Sun Q."/>
            <person name="Mori K."/>
        </authorList>
    </citation>
    <scope>NUCLEOTIDE SEQUENCE [LARGE SCALE GENOMIC DNA]</scope>
    <source>
        <strain evidence="1 2">CECT 8064</strain>
    </source>
</reference>
<comment type="caution">
    <text evidence="1">The sequence shown here is derived from an EMBL/GenBank/DDBJ whole genome shotgun (WGS) entry which is preliminary data.</text>
</comment>